<accession>A0ABW3HQP8</accession>
<dbReference type="Proteomes" id="UP001596989">
    <property type="component" value="Unassembled WGS sequence"/>
</dbReference>
<organism evidence="1 2">
    <name type="scientific">Paenibacillus chungangensis</name>
    <dbReference type="NCBI Taxonomy" id="696535"/>
    <lineage>
        <taxon>Bacteria</taxon>
        <taxon>Bacillati</taxon>
        <taxon>Bacillota</taxon>
        <taxon>Bacilli</taxon>
        <taxon>Bacillales</taxon>
        <taxon>Paenibacillaceae</taxon>
        <taxon>Paenibacillus</taxon>
    </lineage>
</organism>
<sequence>MNKKYSFTLTSESEQYCDMIVEEMERLFRISKKEAIGRVNQKWSACNFNDESLLFHMLPEEWANEIYYGSNSMWWKKDKQLLRPMPFREK</sequence>
<evidence type="ECO:0008006" key="3">
    <source>
        <dbReference type="Google" id="ProtNLM"/>
    </source>
</evidence>
<evidence type="ECO:0000313" key="1">
    <source>
        <dbReference type="EMBL" id="MFD0959883.1"/>
    </source>
</evidence>
<gene>
    <name evidence="1" type="ORF">ACFQ2I_10815</name>
</gene>
<reference evidence="2" key="1">
    <citation type="journal article" date="2019" name="Int. J. Syst. Evol. Microbiol.">
        <title>The Global Catalogue of Microorganisms (GCM) 10K type strain sequencing project: providing services to taxonomists for standard genome sequencing and annotation.</title>
        <authorList>
            <consortium name="The Broad Institute Genomics Platform"/>
            <consortium name="The Broad Institute Genome Sequencing Center for Infectious Disease"/>
            <person name="Wu L."/>
            <person name="Ma J."/>
        </authorList>
    </citation>
    <scope>NUCLEOTIDE SEQUENCE [LARGE SCALE GENOMIC DNA]</scope>
    <source>
        <strain evidence="2">CCUG 59129</strain>
    </source>
</reference>
<protein>
    <recommendedName>
        <fullName evidence="3">Group-specific protein</fullName>
    </recommendedName>
</protein>
<keyword evidence="2" id="KW-1185">Reference proteome</keyword>
<comment type="caution">
    <text evidence="1">The sequence shown here is derived from an EMBL/GenBank/DDBJ whole genome shotgun (WGS) entry which is preliminary data.</text>
</comment>
<dbReference type="EMBL" id="JBHTJZ010000011">
    <property type="protein sequence ID" value="MFD0959883.1"/>
    <property type="molecule type" value="Genomic_DNA"/>
</dbReference>
<evidence type="ECO:0000313" key="2">
    <source>
        <dbReference type="Proteomes" id="UP001596989"/>
    </source>
</evidence>
<name>A0ABW3HQP8_9BACL</name>
<dbReference type="RefSeq" id="WP_377564170.1">
    <property type="nucleotide sequence ID" value="NZ_JBHTJZ010000011.1"/>
</dbReference>
<proteinExistence type="predicted"/>